<dbReference type="EMBL" id="VSSQ01031608">
    <property type="protein sequence ID" value="MPM82556.1"/>
    <property type="molecule type" value="Genomic_DNA"/>
</dbReference>
<dbReference type="Gene3D" id="3.40.50.40">
    <property type="match status" value="1"/>
</dbReference>
<evidence type="ECO:0000313" key="2">
    <source>
        <dbReference type="EMBL" id="MPM82556.1"/>
    </source>
</evidence>
<feature type="domain" description="Asparaginase/glutaminase C-terminal" evidence="1">
    <location>
        <begin position="2"/>
        <end position="97"/>
    </location>
</feature>
<dbReference type="InterPro" id="IPR036152">
    <property type="entry name" value="Asp/glu_Ase-like_sf"/>
</dbReference>
<dbReference type="PANTHER" id="PTHR11707:SF28">
    <property type="entry name" value="60 KDA LYSOPHOSPHOLIPASE"/>
    <property type="match status" value="1"/>
</dbReference>
<name>A0A645CZH0_9ZZZZ</name>
<sequence length="102" mass="11048">MQEGAKGLVIEAMGRGNIPPKMAEAVERAIEKQVAVVIVSRCYKGRVLDSYGYPGGGKGLRNAGAIFGESLPGQKARIKLMLALGKTNDLREIRETFENGHY</sequence>
<evidence type="ECO:0000259" key="1">
    <source>
        <dbReference type="Pfam" id="PF17763"/>
    </source>
</evidence>
<protein>
    <recommendedName>
        <fullName evidence="1">Asparaginase/glutaminase C-terminal domain-containing protein</fullName>
    </recommendedName>
</protein>
<dbReference type="InterPro" id="IPR027473">
    <property type="entry name" value="L-asparaginase_C"/>
</dbReference>
<accession>A0A645CZH0</accession>
<dbReference type="PIRSF" id="PIRSF500176">
    <property type="entry name" value="L_ASNase"/>
    <property type="match status" value="1"/>
</dbReference>
<comment type="caution">
    <text evidence="2">The sequence shown here is derived from an EMBL/GenBank/DDBJ whole genome shotgun (WGS) entry which is preliminary data.</text>
</comment>
<dbReference type="SUPFAM" id="SSF53774">
    <property type="entry name" value="Glutaminase/Asparaginase"/>
    <property type="match status" value="1"/>
</dbReference>
<gene>
    <name evidence="2" type="ORF">SDC9_129617</name>
</gene>
<reference evidence="2" key="1">
    <citation type="submission" date="2019-08" db="EMBL/GenBank/DDBJ databases">
        <authorList>
            <person name="Kucharzyk K."/>
            <person name="Murdoch R.W."/>
            <person name="Higgins S."/>
            <person name="Loffler F."/>
        </authorList>
    </citation>
    <scope>NUCLEOTIDE SEQUENCE</scope>
</reference>
<dbReference type="PANTHER" id="PTHR11707">
    <property type="entry name" value="L-ASPARAGINASE"/>
    <property type="match status" value="1"/>
</dbReference>
<dbReference type="AlphaFoldDB" id="A0A645CZH0"/>
<dbReference type="PIRSF" id="PIRSF001220">
    <property type="entry name" value="L-ASNase_gatD"/>
    <property type="match status" value="1"/>
</dbReference>
<dbReference type="Pfam" id="PF17763">
    <property type="entry name" value="Asparaginase_C"/>
    <property type="match status" value="1"/>
</dbReference>
<dbReference type="InterPro" id="IPR040919">
    <property type="entry name" value="Asparaginase_C"/>
</dbReference>
<dbReference type="InterPro" id="IPR006034">
    <property type="entry name" value="Asparaginase/glutaminase-like"/>
</dbReference>
<dbReference type="PROSITE" id="PS51732">
    <property type="entry name" value="ASN_GLN_ASE_3"/>
    <property type="match status" value="1"/>
</dbReference>
<organism evidence="2">
    <name type="scientific">bioreactor metagenome</name>
    <dbReference type="NCBI Taxonomy" id="1076179"/>
    <lineage>
        <taxon>unclassified sequences</taxon>
        <taxon>metagenomes</taxon>
        <taxon>ecological metagenomes</taxon>
    </lineage>
</organism>
<proteinExistence type="predicted"/>